<evidence type="ECO:0000259" key="4">
    <source>
        <dbReference type="PROSITE" id="PS50110"/>
    </source>
</evidence>
<evidence type="ECO:0000313" key="7">
    <source>
        <dbReference type="Proteomes" id="UP000240653"/>
    </source>
</evidence>
<comment type="caution">
    <text evidence="6">The sequence shown here is derived from an EMBL/GenBank/DDBJ whole genome shotgun (WGS) entry which is preliminary data.</text>
</comment>
<feature type="domain" description="OmpR/PhoB-type" evidence="5">
    <location>
        <begin position="131"/>
        <end position="228"/>
    </location>
</feature>
<dbReference type="CDD" id="cd00383">
    <property type="entry name" value="trans_reg_C"/>
    <property type="match status" value="1"/>
</dbReference>
<dbReference type="Pfam" id="PF00486">
    <property type="entry name" value="Trans_reg_C"/>
    <property type="match status" value="1"/>
</dbReference>
<dbReference type="GO" id="GO:0005829">
    <property type="term" value="C:cytosol"/>
    <property type="evidence" value="ECO:0007669"/>
    <property type="project" value="TreeGrafter"/>
</dbReference>
<dbReference type="InterPro" id="IPR011006">
    <property type="entry name" value="CheY-like_superfamily"/>
</dbReference>
<evidence type="ECO:0000256" key="1">
    <source>
        <dbReference type="ARBA" id="ARBA00023125"/>
    </source>
</evidence>
<dbReference type="Gene3D" id="6.10.250.690">
    <property type="match status" value="1"/>
</dbReference>
<evidence type="ECO:0000313" key="6">
    <source>
        <dbReference type="EMBL" id="PSJ61962.1"/>
    </source>
</evidence>
<dbReference type="EMBL" id="PXYL01000003">
    <property type="protein sequence ID" value="PSJ61962.1"/>
    <property type="molecule type" value="Genomic_DNA"/>
</dbReference>
<dbReference type="InterPro" id="IPR001867">
    <property type="entry name" value="OmpR/PhoB-type_DNA-bd"/>
</dbReference>
<keyword evidence="1 3" id="KW-0238">DNA-binding</keyword>
<dbReference type="Proteomes" id="UP000240653">
    <property type="component" value="Unassembled WGS sequence"/>
</dbReference>
<dbReference type="InterPro" id="IPR001789">
    <property type="entry name" value="Sig_transdc_resp-reg_receiver"/>
</dbReference>
<gene>
    <name evidence="6" type="ORF">C7I85_06365</name>
</gene>
<dbReference type="AlphaFoldDB" id="A0A2P7SHI6"/>
<dbReference type="PANTHER" id="PTHR48111">
    <property type="entry name" value="REGULATOR OF RPOS"/>
    <property type="match status" value="1"/>
</dbReference>
<feature type="modified residue" description="4-aspartylphosphate" evidence="2">
    <location>
        <position position="56"/>
    </location>
</feature>
<dbReference type="Gene3D" id="1.10.10.10">
    <property type="entry name" value="Winged helix-like DNA-binding domain superfamily/Winged helix DNA-binding domain"/>
    <property type="match status" value="1"/>
</dbReference>
<dbReference type="RefSeq" id="WP_106723136.1">
    <property type="nucleotide sequence ID" value="NZ_PXYL01000003.1"/>
</dbReference>
<sequence>MNAPAIKILVVDDEQPIRKLLRAGLATQGYVIIDAPNGRTALEEMANSAPDLVVLDLGLPDIPGQDLLKRWRAEGNSVPIVILSSRTDEAGIVEALDLGADDYVPKPFGVNELIARIRVALRHRLQQQGEKPVFQTGALSVDLVRRIVRVDGAEVKLSPKEYEILRTLVQYAGKVLTHNFLMKQVWGEVQDVQYLRVYVRQLRQKIEPDPEQPRYIRTETGVGYRLSEAD</sequence>
<dbReference type="OrthoDB" id="9802426at2"/>
<dbReference type="InterPro" id="IPR039420">
    <property type="entry name" value="WalR-like"/>
</dbReference>
<dbReference type="GO" id="GO:0032993">
    <property type="term" value="C:protein-DNA complex"/>
    <property type="evidence" value="ECO:0007669"/>
    <property type="project" value="TreeGrafter"/>
</dbReference>
<accession>A0A2P7SHI6</accession>
<dbReference type="PANTHER" id="PTHR48111:SF50">
    <property type="entry name" value="KDP OPERON TRANSCRIPTIONAL REGULATORY PROTEIN KDPE"/>
    <property type="match status" value="1"/>
</dbReference>
<organism evidence="6 7">
    <name type="scientific">Pseudaminobacter soli</name>
    <name type="common">ex Li et al. 2025</name>
    <dbReference type="NCBI Taxonomy" id="1295366"/>
    <lineage>
        <taxon>Bacteria</taxon>
        <taxon>Pseudomonadati</taxon>
        <taxon>Pseudomonadota</taxon>
        <taxon>Alphaproteobacteria</taxon>
        <taxon>Hyphomicrobiales</taxon>
        <taxon>Phyllobacteriaceae</taxon>
        <taxon>Pseudaminobacter</taxon>
    </lineage>
</organism>
<protein>
    <submittedName>
        <fullName evidence="6">DNA-binding response regulator</fullName>
    </submittedName>
</protein>
<reference evidence="6 7" key="1">
    <citation type="submission" date="2018-03" db="EMBL/GenBank/DDBJ databases">
        <title>The draft genome of Mesorhizobium soli JCM 19897.</title>
        <authorList>
            <person name="Li L."/>
            <person name="Liu L."/>
            <person name="Liang L."/>
            <person name="Wang T."/>
            <person name="Zhang X."/>
        </authorList>
    </citation>
    <scope>NUCLEOTIDE SEQUENCE [LARGE SCALE GENOMIC DNA]</scope>
    <source>
        <strain evidence="6 7">JCM 19897</strain>
    </source>
</reference>
<evidence type="ECO:0000259" key="5">
    <source>
        <dbReference type="PROSITE" id="PS51755"/>
    </source>
</evidence>
<dbReference type="PROSITE" id="PS51755">
    <property type="entry name" value="OMPR_PHOB"/>
    <property type="match status" value="1"/>
</dbReference>
<dbReference type="PROSITE" id="PS50110">
    <property type="entry name" value="RESPONSE_REGULATORY"/>
    <property type="match status" value="1"/>
</dbReference>
<dbReference type="GO" id="GO:0000156">
    <property type="term" value="F:phosphorelay response regulator activity"/>
    <property type="evidence" value="ECO:0007669"/>
    <property type="project" value="TreeGrafter"/>
</dbReference>
<evidence type="ECO:0000256" key="3">
    <source>
        <dbReference type="PROSITE-ProRule" id="PRU01091"/>
    </source>
</evidence>
<dbReference type="InterPro" id="IPR036388">
    <property type="entry name" value="WH-like_DNA-bd_sf"/>
</dbReference>
<proteinExistence type="predicted"/>
<dbReference type="Pfam" id="PF00072">
    <property type="entry name" value="Response_reg"/>
    <property type="match status" value="1"/>
</dbReference>
<dbReference type="SMART" id="SM00862">
    <property type="entry name" value="Trans_reg_C"/>
    <property type="match status" value="1"/>
</dbReference>
<feature type="DNA-binding region" description="OmpR/PhoB-type" evidence="3">
    <location>
        <begin position="131"/>
        <end position="228"/>
    </location>
</feature>
<name>A0A2P7SHI6_9HYPH</name>
<dbReference type="GO" id="GO:0000976">
    <property type="term" value="F:transcription cis-regulatory region binding"/>
    <property type="evidence" value="ECO:0007669"/>
    <property type="project" value="TreeGrafter"/>
</dbReference>
<dbReference type="SMART" id="SM00448">
    <property type="entry name" value="REC"/>
    <property type="match status" value="1"/>
</dbReference>
<keyword evidence="7" id="KW-1185">Reference proteome</keyword>
<evidence type="ECO:0000256" key="2">
    <source>
        <dbReference type="PROSITE-ProRule" id="PRU00169"/>
    </source>
</evidence>
<dbReference type="Gene3D" id="3.40.50.2300">
    <property type="match status" value="1"/>
</dbReference>
<dbReference type="SUPFAM" id="SSF52172">
    <property type="entry name" value="CheY-like"/>
    <property type="match status" value="1"/>
</dbReference>
<keyword evidence="2" id="KW-0597">Phosphoprotein</keyword>
<dbReference type="GO" id="GO:0006355">
    <property type="term" value="P:regulation of DNA-templated transcription"/>
    <property type="evidence" value="ECO:0007669"/>
    <property type="project" value="InterPro"/>
</dbReference>
<feature type="domain" description="Response regulatory" evidence="4">
    <location>
        <begin position="7"/>
        <end position="121"/>
    </location>
</feature>